<evidence type="ECO:0000256" key="6">
    <source>
        <dbReference type="SAM" id="SignalP"/>
    </source>
</evidence>
<feature type="region of interest" description="Disordered" evidence="5">
    <location>
        <begin position="104"/>
        <end position="176"/>
    </location>
</feature>
<dbReference type="Gene3D" id="3.90.1720.10">
    <property type="entry name" value="endopeptidase domain like (from Nostoc punctiforme)"/>
    <property type="match status" value="1"/>
</dbReference>
<dbReference type="RefSeq" id="WP_066639878.1">
    <property type="nucleotide sequence ID" value="NZ_CP014989.1"/>
</dbReference>
<reference evidence="8 9" key="1">
    <citation type="submission" date="2016-03" db="EMBL/GenBank/DDBJ databases">
        <title>Shallow-sea hydrothermal system.</title>
        <authorList>
            <person name="Tang K."/>
        </authorList>
    </citation>
    <scope>NUCLEOTIDE SEQUENCE [LARGE SCALE GENOMIC DNA]</scope>
    <source>
        <strain evidence="8 9">JLT9</strain>
    </source>
</reference>
<dbReference type="EMBL" id="CP014989">
    <property type="protein sequence ID" value="ANS79512.1"/>
    <property type="molecule type" value="Genomic_DNA"/>
</dbReference>
<dbReference type="GO" id="GO:0008234">
    <property type="term" value="F:cysteine-type peptidase activity"/>
    <property type="evidence" value="ECO:0007669"/>
    <property type="project" value="UniProtKB-KW"/>
</dbReference>
<evidence type="ECO:0000313" key="8">
    <source>
        <dbReference type="EMBL" id="ANS79512.1"/>
    </source>
</evidence>
<dbReference type="PROSITE" id="PS51935">
    <property type="entry name" value="NLPC_P60"/>
    <property type="match status" value="1"/>
</dbReference>
<dbReference type="Pfam" id="PF00877">
    <property type="entry name" value="NLPC_P60"/>
    <property type="match status" value="1"/>
</dbReference>
<feature type="signal peptide" evidence="6">
    <location>
        <begin position="1"/>
        <end position="45"/>
    </location>
</feature>
<keyword evidence="6" id="KW-0732">Signal</keyword>
<keyword evidence="2" id="KW-0645">Protease</keyword>
<dbReference type="STRING" id="1758689.SGUI_2116"/>
<evidence type="ECO:0000313" key="9">
    <source>
        <dbReference type="Proteomes" id="UP000092482"/>
    </source>
</evidence>
<feature type="chain" id="PRO_5008527828" evidence="6">
    <location>
        <begin position="46"/>
        <end position="284"/>
    </location>
</feature>
<protein>
    <submittedName>
        <fullName evidence="8">NLP/P60 family protein</fullName>
    </submittedName>
</protein>
<keyword evidence="4" id="KW-0788">Thiol protease</keyword>
<sequence length="284" mass="29247">MTQRITGRHRRPGRLSTTSTALTRTAAVAATSTGLLAGATLSANAAPDLSQDRGEGLQRLGVDVSADRTVTVDRPAEAVAAPEDVDLASFGIGGFSAYTPVVEEEPAPVEQTEQAAPATEQAAPATEQASEQVAAREETTASRDNERQAQPEPVVEAEPAVEAEPEPEPAAPAPTGGVLGVAAGLTGIPYQWGGSTPAGFDCSGFTSYVFAQVGISLPRTAAQQQAFATPVSNPQPGDLVFYGYPAYHIGIYAGDGMMYDSPTPGNYSGYRPVFSGVSGYGRVG</sequence>
<keyword evidence="3" id="KW-0378">Hydrolase</keyword>
<evidence type="ECO:0000256" key="5">
    <source>
        <dbReference type="SAM" id="MobiDB-lite"/>
    </source>
</evidence>
<dbReference type="PANTHER" id="PTHR47053:SF1">
    <property type="entry name" value="MUREIN DD-ENDOPEPTIDASE MEPH-RELATED"/>
    <property type="match status" value="1"/>
</dbReference>
<feature type="compositionally biased region" description="Basic and acidic residues" evidence="5">
    <location>
        <begin position="134"/>
        <end position="149"/>
    </location>
</feature>
<dbReference type="KEGG" id="serj:SGUI_2116"/>
<dbReference type="InterPro" id="IPR051202">
    <property type="entry name" value="Peptidase_C40"/>
</dbReference>
<dbReference type="PANTHER" id="PTHR47053">
    <property type="entry name" value="MUREIN DD-ENDOPEPTIDASE MEPH-RELATED"/>
    <property type="match status" value="1"/>
</dbReference>
<evidence type="ECO:0000256" key="3">
    <source>
        <dbReference type="ARBA" id="ARBA00022801"/>
    </source>
</evidence>
<dbReference type="AlphaFoldDB" id="A0A1B1NDJ9"/>
<organism evidence="8 9">
    <name type="scientific">Serinicoccus hydrothermalis</name>
    <dbReference type="NCBI Taxonomy" id="1758689"/>
    <lineage>
        <taxon>Bacteria</taxon>
        <taxon>Bacillati</taxon>
        <taxon>Actinomycetota</taxon>
        <taxon>Actinomycetes</taxon>
        <taxon>Micrococcales</taxon>
        <taxon>Ornithinimicrobiaceae</taxon>
        <taxon>Serinicoccus</taxon>
    </lineage>
</organism>
<dbReference type="Proteomes" id="UP000092482">
    <property type="component" value="Chromosome"/>
</dbReference>
<feature type="compositionally biased region" description="Low complexity" evidence="5">
    <location>
        <begin position="108"/>
        <end position="132"/>
    </location>
</feature>
<gene>
    <name evidence="8" type="ORF">SGUI_2116</name>
</gene>
<keyword evidence="9" id="KW-1185">Reference proteome</keyword>
<accession>A0A1B1NDJ9</accession>
<dbReference type="InterPro" id="IPR000064">
    <property type="entry name" value="NLP_P60_dom"/>
</dbReference>
<dbReference type="InterPro" id="IPR038765">
    <property type="entry name" value="Papain-like_cys_pep_sf"/>
</dbReference>
<evidence type="ECO:0000256" key="2">
    <source>
        <dbReference type="ARBA" id="ARBA00022670"/>
    </source>
</evidence>
<proteinExistence type="inferred from homology"/>
<dbReference type="SUPFAM" id="SSF54001">
    <property type="entry name" value="Cysteine proteinases"/>
    <property type="match status" value="1"/>
</dbReference>
<evidence type="ECO:0000259" key="7">
    <source>
        <dbReference type="PROSITE" id="PS51935"/>
    </source>
</evidence>
<evidence type="ECO:0000256" key="1">
    <source>
        <dbReference type="ARBA" id="ARBA00007074"/>
    </source>
</evidence>
<feature type="domain" description="NlpC/P60" evidence="7">
    <location>
        <begin position="172"/>
        <end position="284"/>
    </location>
</feature>
<dbReference type="GO" id="GO:0006508">
    <property type="term" value="P:proteolysis"/>
    <property type="evidence" value="ECO:0007669"/>
    <property type="project" value="UniProtKB-KW"/>
</dbReference>
<evidence type="ECO:0000256" key="4">
    <source>
        <dbReference type="ARBA" id="ARBA00022807"/>
    </source>
</evidence>
<name>A0A1B1NDJ9_9MICO</name>
<comment type="similarity">
    <text evidence="1">Belongs to the peptidase C40 family.</text>
</comment>